<dbReference type="PROSITE" id="PS00455">
    <property type="entry name" value="AMP_BINDING"/>
    <property type="match status" value="1"/>
</dbReference>
<evidence type="ECO:0000256" key="3">
    <source>
        <dbReference type="ARBA" id="ARBA00022741"/>
    </source>
</evidence>
<evidence type="ECO:0000256" key="1">
    <source>
        <dbReference type="ARBA" id="ARBA00006432"/>
    </source>
</evidence>
<evidence type="ECO:0000256" key="5">
    <source>
        <dbReference type="ARBA" id="ARBA00022840"/>
    </source>
</evidence>
<keyword evidence="4" id="KW-0276">Fatty acid metabolism</keyword>
<keyword evidence="5" id="KW-0067">ATP-binding</keyword>
<dbReference type="GO" id="GO:0004467">
    <property type="term" value="F:long-chain fatty acid-CoA ligase activity"/>
    <property type="evidence" value="ECO:0007669"/>
    <property type="project" value="UniProtKB-EC"/>
</dbReference>
<sequence length="657" mass="75142">MAVLGFGLGTLFYLFYCLVLGAVTVIAVRNLKLVYALILTLPRDVVATWRYLRTHMFTKWTSFTNQTMFSMFDKQVKKHPRKVCWYFEDQVWTFKQVQDMSYRVGNYFREQGFKKGDKIALIMENRPEYPIMWLGLSRIGVTTALINWNLRYQSLEHCIKIVNCKAVIYDADLSNGIGKHTILMMNMFIKNMPSLFLLAIQEIYDCGGLKELKLYSMESNRPESTRAIPQSVNLSAELKEASSDPAKCKVNIDKYDPLVYIYTSGTTGLPKAAILKHHRAIMFSALYIFQDIRPDDVMMTPIPLYHAQGGMIGVGLAFCHGVTQVIVRKFSASAFWKQCVKYDVTVCQYMGEIIRYLYNQPECPEEKRHCVRFFYGNGVNLEIWKKFVERFKGIKIQEMYGSTEGNVTLINFEGKWGAVGCIPIWYWPFVPCGMVKINEVNGEILRDPKTGLGIQCQPNEVGEMIGVIVRGDPLREFDGYTDEDASHSKIAHNVLSKGDTVFRTGDLIVRDIYNYFYFKDRLGDTYRWKGENVSTTEVEGIVQKSSGLKAAVVYGVKIPGTEGKCGMAAIEDPEDCLNLEEFTKEITKALPFYARPIFLRVMKGIKITGTYKLQKIELQREAFDIDKIKDKLFFLETGTYVPLSRELHGKIVSGQVK</sequence>
<evidence type="ECO:0000256" key="6">
    <source>
        <dbReference type="ARBA" id="ARBA00026121"/>
    </source>
</evidence>
<feature type="transmembrane region" description="Helical" evidence="10">
    <location>
        <begin position="6"/>
        <end position="28"/>
    </location>
</feature>
<dbReference type="PANTHER" id="PTHR43107">
    <property type="entry name" value="LONG-CHAIN FATTY ACID TRANSPORT PROTEIN"/>
    <property type="match status" value="1"/>
</dbReference>
<evidence type="ECO:0000256" key="9">
    <source>
        <dbReference type="ARBA" id="ARBA00048666"/>
    </source>
</evidence>
<evidence type="ECO:0000259" key="11">
    <source>
        <dbReference type="Pfam" id="PF00501"/>
    </source>
</evidence>
<keyword evidence="3" id="KW-0547">Nucleotide-binding</keyword>
<dbReference type="InterPro" id="IPR000873">
    <property type="entry name" value="AMP-dep_synth/lig_dom"/>
</dbReference>
<dbReference type="Gene3D" id="3.30.300.30">
    <property type="match status" value="1"/>
</dbReference>
<comment type="caution">
    <text evidence="12">The sequence shown here is derived from an EMBL/GenBank/DDBJ whole genome shotgun (WGS) entry which is preliminary data.</text>
</comment>
<keyword evidence="10" id="KW-0472">Membrane</keyword>
<evidence type="ECO:0000313" key="12">
    <source>
        <dbReference type="EMBL" id="ODM98486.1"/>
    </source>
</evidence>
<dbReference type="InterPro" id="IPR045851">
    <property type="entry name" value="AMP-bd_C_sf"/>
</dbReference>
<evidence type="ECO:0000256" key="8">
    <source>
        <dbReference type="ARBA" id="ARBA00041297"/>
    </source>
</evidence>
<dbReference type="SUPFAM" id="SSF56801">
    <property type="entry name" value="Acetyl-CoA synthetase-like"/>
    <property type="match status" value="1"/>
</dbReference>
<dbReference type="FunFam" id="3.30.300.30:FF:000002">
    <property type="entry name" value="Long-chain fatty acid transport protein 1"/>
    <property type="match status" value="1"/>
</dbReference>
<dbReference type="GO" id="GO:0005789">
    <property type="term" value="C:endoplasmic reticulum membrane"/>
    <property type="evidence" value="ECO:0007669"/>
    <property type="project" value="TreeGrafter"/>
</dbReference>
<dbReference type="OrthoDB" id="288590at2759"/>
<proteinExistence type="inferred from homology"/>
<comment type="catalytic activity">
    <reaction evidence="7">
        <text>a very long-chain fatty acid + ATP + CoA = a very long-chain fatty acyl-CoA + AMP + diphosphate</text>
        <dbReference type="Rhea" id="RHEA:54536"/>
        <dbReference type="ChEBI" id="CHEBI:30616"/>
        <dbReference type="ChEBI" id="CHEBI:33019"/>
        <dbReference type="ChEBI" id="CHEBI:57287"/>
        <dbReference type="ChEBI" id="CHEBI:58950"/>
        <dbReference type="ChEBI" id="CHEBI:138261"/>
        <dbReference type="ChEBI" id="CHEBI:456215"/>
    </reaction>
    <physiologicalReaction direction="left-to-right" evidence="7">
        <dbReference type="Rhea" id="RHEA:54537"/>
    </physiologicalReaction>
</comment>
<feature type="non-terminal residue" evidence="12">
    <location>
        <position position="657"/>
    </location>
</feature>
<keyword evidence="10" id="KW-0812">Transmembrane</keyword>
<evidence type="ECO:0000256" key="10">
    <source>
        <dbReference type="SAM" id="Phobius"/>
    </source>
</evidence>
<protein>
    <recommendedName>
        <fullName evidence="6">long-chain-fatty-acid--CoA ligase</fullName>
        <ecNumber evidence="6">6.2.1.3</ecNumber>
    </recommendedName>
    <alternativeName>
        <fullName evidence="8">Long-chain-fatty-acid--CoA ligase</fullName>
    </alternativeName>
</protein>
<name>A0A1D2MZM1_ORCCI</name>
<comment type="catalytic activity">
    <reaction evidence="9">
        <text>tetracosanoate + ATP + CoA = tetracosanoyl-CoA + AMP + diphosphate</text>
        <dbReference type="Rhea" id="RHEA:33639"/>
        <dbReference type="ChEBI" id="CHEBI:30616"/>
        <dbReference type="ChEBI" id="CHEBI:31014"/>
        <dbReference type="ChEBI" id="CHEBI:33019"/>
        <dbReference type="ChEBI" id="CHEBI:57287"/>
        <dbReference type="ChEBI" id="CHEBI:65052"/>
        <dbReference type="ChEBI" id="CHEBI:456215"/>
    </reaction>
    <physiologicalReaction direction="left-to-right" evidence="9">
        <dbReference type="Rhea" id="RHEA:33640"/>
    </physiologicalReaction>
</comment>
<feature type="domain" description="AMP-dependent synthetase/ligase" evidence="11">
    <location>
        <begin position="72"/>
        <end position="447"/>
    </location>
</feature>
<evidence type="ECO:0000256" key="2">
    <source>
        <dbReference type="ARBA" id="ARBA00022598"/>
    </source>
</evidence>
<organism evidence="12 13">
    <name type="scientific">Orchesella cincta</name>
    <name type="common">Springtail</name>
    <name type="synonym">Podura cincta</name>
    <dbReference type="NCBI Taxonomy" id="48709"/>
    <lineage>
        <taxon>Eukaryota</taxon>
        <taxon>Metazoa</taxon>
        <taxon>Ecdysozoa</taxon>
        <taxon>Arthropoda</taxon>
        <taxon>Hexapoda</taxon>
        <taxon>Collembola</taxon>
        <taxon>Entomobryomorpha</taxon>
        <taxon>Entomobryoidea</taxon>
        <taxon>Orchesellidae</taxon>
        <taxon>Orchesellinae</taxon>
        <taxon>Orchesella</taxon>
    </lineage>
</organism>
<evidence type="ECO:0000256" key="7">
    <source>
        <dbReference type="ARBA" id="ARBA00036527"/>
    </source>
</evidence>
<dbReference type="EMBL" id="LJIJ01000349">
    <property type="protein sequence ID" value="ODM98486.1"/>
    <property type="molecule type" value="Genomic_DNA"/>
</dbReference>
<dbReference type="AlphaFoldDB" id="A0A1D2MZM1"/>
<dbReference type="EC" id="6.2.1.3" evidence="6"/>
<dbReference type="InterPro" id="IPR020845">
    <property type="entry name" value="AMP-binding_CS"/>
</dbReference>
<dbReference type="GO" id="GO:0005524">
    <property type="term" value="F:ATP binding"/>
    <property type="evidence" value="ECO:0007669"/>
    <property type="project" value="UniProtKB-KW"/>
</dbReference>
<evidence type="ECO:0000256" key="4">
    <source>
        <dbReference type="ARBA" id="ARBA00022832"/>
    </source>
</evidence>
<dbReference type="GO" id="GO:0005324">
    <property type="term" value="F:long-chain fatty acid transmembrane transporter activity"/>
    <property type="evidence" value="ECO:0007669"/>
    <property type="project" value="TreeGrafter"/>
</dbReference>
<dbReference type="GO" id="GO:0005886">
    <property type="term" value="C:plasma membrane"/>
    <property type="evidence" value="ECO:0007669"/>
    <property type="project" value="TreeGrafter"/>
</dbReference>
<keyword evidence="4" id="KW-0443">Lipid metabolism</keyword>
<comment type="similarity">
    <text evidence="1">Belongs to the ATP-dependent AMP-binding enzyme family.</text>
</comment>
<gene>
    <name evidence="12" type="ORF">Ocin01_08194</name>
</gene>
<evidence type="ECO:0000313" key="13">
    <source>
        <dbReference type="Proteomes" id="UP000094527"/>
    </source>
</evidence>
<dbReference type="InterPro" id="IPR042099">
    <property type="entry name" value="ANL_N_sf"/>
</dbReference>
<keyword evidence="13" id="KW-1185">Reference proteome</keyword>
<keyword evidence="10" id="KW-1133">Transmembrane helix</keyword>
<accession>A0A1D2MZM1</accession>
<dbReference type="Pfam" id="PF00501">
    <property type="entry name" value="AMP-binding"/>
    <property type="match status" value="1"/>
</dbReference>
<dbReference type="Proteomes" id="UP000094527">
    <property type="component" value="Unassembled WGS sequence"/>
</dbReference>
<dbReference type="OMA" id="KIALIME"/>
<keyword evidence="2" id="KW-0436">Ligase</keyword>
<dbReference type="Gene3D" id="3.40.50.12780">
    <property type="entry name" value="N-terminal domain of ligase-like"/>
    <property type="match status" value="1"/>
</dbReference>
<dbReference type="PANTHER" id="PTHR43107:SF15">
    <property type="entry name" value="FATTY ACID TRANSPORT PROTEIN 3, ISOFORM A"/>
    <property type="match status" value="1"/>
</dbReference>
<dbReference type="GO" id="GO:0044539">
    <property type="term" value="P:long-chain fatty acid import into cell"/>
    <property type="evidence" value="ECO:0007669"/>
    <property type="project" value="TreeGrafter"/>
</dbReference>
<dbReference type="STRING" id="48709.A0A1D2MZM1"/>
<reference evidence="12 13" key="1">
    <citation type="journal article" date="2016" name="Genome Biol. Evol.">
        <title>Gene Family Evolution Reflects Adaptation to Soil Environmental Stressors in the Genome of the Collembolan Orchesella cincta.</title>
        <authorList>
            <person name="Faddeeva-Vakhrusheva A."/>
            <person name="Derks M.F."/>
            <person name="Anvar S.Y."/>
            <person name="Agamennone V."/>
            <person name="Suring W."/>
            <person name="Smit S."/>
            <person name="van Straalen N.M."/>
            <person name="Roelofs D."/>
        </authorList>
    </citation>
    <scope>NUCLEOTIDE SEQUENCE [LARGE SCALE GENOMIC DNA]</scope>
    <source>
        <tissue evidence="12">Mixed pool</tissue>
    </source>
</reference>